<dbReference type="Pfam" id="PF02738">
    <property type="entry name" value="MoCoBD_1"/>
    <property type="match status" value="1"/>
</dbReference>
<keyword evidence="2" id="KW-0560">Oxidoreductase</keyword>
<evidence type="ECO:0000259" key="3">
    <source>
        <dbReference type="SMART" id="SM01008"/>
    </source>
</evidence>
<proteinExistence type="predicted"/>
<dbReference type="Proteomes" id="UP000515789">
    <property type="component" value="Chromosome"/>
</dbReference>
<dbReference type="Pfam" id="PF01315">
    <property type="entry name" value="Ald_Xan_dh_C"/>
    <property type="match status" value="1"/>
</dbReference>
<evidence type="ECO:0000313" key="5">
    <source>
        <dbReference type="Proteomes" id="UP000515789"/>
    </source>
</evidence>
<dbReference type="SUPFAM" id="SSF54665">
    <property type="entry name" value="CO dehydrogenase molybdoprotein N-domain-like"/>
    <property type="match status" value="1"/>
</dbReference>
<dbReference type="SMART" id="SM01008">
    <property type="entry name" value="Ald_Xan_dh_C"/>
    <property type="match status" value="1"/>
</dbReference>
<dbReference type="PANTHER" id="PTHR11908:SF132">
    <property type="entry name" value="ALDEHYDE OXIDASE 1-RELATED"/>
    <property type="match status" value="1"/>
</dbReference>
<accession>A0A7G5MZ94</accession>
<dbReference type="SUPFAM" id="SSF56003">
    <property type="entry name" value="Molybdenum cofactor-binding domain"/>
    <property type="match status" value="1"/>
</dbReference>
<evidence type="ECO:0000313" key="4">
    <source>
        <dbReference type="EMBL" id="QMW79937.1"/>
    </source>
</evidence>
<dbReference type="PANTHER" id="PTHR11908">
    <property type="entry name" value="XANTHINE DEHYDROGENASE"/>
    <property type="match status" value="1"/>
</dbReference>
<dbReference type="GO" id="GO:0005506">
    <property type="term" value="F:iron ion binding"/>
    <property type="evidence" value="ECO:0007669"/>
    <property type="project" value="InterPro"/>
</dbReference>
<protein>
    <submittedName>
        <fullName evidence="4">Xanthine dehydrogenase family protein molybdopterin-binding subunit</fullName>
    </submittedName>
</protein>
<sequence>MIFLYAGTNKIREVMDGEKMENYKVIGKELSNDQAYGKVTGRVKYCSDMQSLDMLHMRLKAGTIPHGIIRRINTDEALALPGVVAVYSCENTPGTCYDRGRVEAWENVPNQEKLFDRHIRFLGERVAAVVAVTEETAAKACELITVEYENLPAAISVEEAAAPEALPLHADGNVYEVPSFEYGNFEEAGGDFFHESRSHIGRMTHLAMETQSCRAAYDAASQKLTIWSGCQSVFGVRSTVAEYLGMPYARVRVIKAPMGGSFGVRQETLLEPLTAYAARMLEADVNLVYTREEQIVNTMMKHSLDGTVKSKIRKDGTIAGLSMSCTLDAGAYLTVSRGYASTIGEKIAKVYRMPNIHFDSRVVCTNTPINGSFRSWGSCEEALLLENHWNMVCREMGIDPVEFRLKNILYPYETEVVHKIPVGNVHFRECLLKGRETFGWEKRKEACRKRNREQRRYRYGVGMALASHTSSFYPYRVDVSSTAARIQEDGSLIIHVGIHDHGCGTVMAMKKIASEIMEISLDKIELNEADTQNSLYDYGCYASRTVYSLGQSVKQCCEHILEMARETAAAALGCSRSFLRYRSGEFFKEMDEAVRISLKEVIRYSIQTMGQDIYYANTTNAGENPGVAAAHFTEVRVDTYTGMTKIMDCLSVHDIGKAINPDLCKGQIGSGIQQGMGMALCEEIKIHPKTGQTLITNFKNYEVANACDLPDYQTLLIEEPENSGPFGAKSIGEVVVVPVAPAIVAGVNDALGTNLTRLPLTPAVILEALEERSV</sequence>
<dbReference type="InterPro" id="IPR046867">
    <property type="entry name" value="AldOxase/xan_DH_MoCoBD2"/>
</dbReference>
<dbReference type="GO" id="GO:0016491">
    <property type="term" value="F:oxidoreductase activity"/>
    <property type="evidence" value="ECO:0007669"/>
    <property type="project" value="UniProtKB-KW"/>
</dbReference>
<evidence type="ECO:0000256" key="2">
    <source>
        <dbReference type="ARBA" id="ARBA00023002"/>
    </source>
</evidence>
<feature type="domain" description="Aldehyde oxidase/xanthine dehydrogenase a/b hammerhead" evidence="3">
    <location>
        <begin position="40"/>
        <end position="152"/>
    </location>
</feature>
<dbReference type="AlphaFoldDB" id="A0A7G5MZ94"/>
<dbReference type="InterPro" id="IPR036856">
    <property type="entry name" value="Ald_Oxase/Xan_DH_a/b_sf"/>
</dbReference>
<organism evidence="4 5">
    <name type="scientific">Blautia producta</name>
    <dbReference type="NCBI Taxonomy" id="33035"/>
    <lineage>
        <taxon>Bacteria</taxon>
        <taxon>Bacillati</taxon>
        <taxon>Bacillota</taxon>
        <taxon>Clostridia</taxon>
        <taxon>Lachnospirales</taxon>
        <taxon>Lachnospiraceae</taxon>
        <taxon>Blautia</taxon>
    </lineage>
</organism>
<dbReference type="Gene3D" id="3.30.365.10">
    <property type="entry name" value="Aldehyde oxidase/xanthine dehydrogenase, molybdopterin binding domain"/>
    <property type="match status" value="4"/>
</dbReference>
<dbReference type="InterPro" id="IPR016208">
    <property type="entry name" value="Ald_Oxase/xanthine_DH-like"/>
</dbReference>
<name>A0A7G5MZ94_9FIRM</name>
<dbReference type="EMBL" id="CP039126">
    <property type="protein sequence ID" value="QMW79937.1"/>
    <property type="molecule type" value="Genomic_DNA"/>
</dbReference>
<dbReference type="Gene3D" id="3.90.1170.50">
    <property type="entry name" value="Aldehyde oxidase/xanthine dehydrogenase, a/b hammerhead"/>
    <property type="match status" value="1"/>
</dbReference>
<dbReference type="Pfam" id="PF20256">
    <property type="entry name" value="MoCoBD_2"/>
    <property type="match status" value="1"/>
</dbReference>
<dbReference type="InterPro" id="IPR008274">
    <property type="entry name" value="AldOxase/xan_DH_MoCoBD1"/>
</dbReference>
<keyword evidence="1" id="KW-0500">Molybdenum</keyword>
<dbReference type="InterPro" id="IPR000674">
    <property type="entry name" value="Ald_Oxase/Xan_DH_a/b"/>
</dbReference>
<gene>
    <name evidence="4" type="ORF">E5259_21375</name>
</gene>
<dbReference type="InterPro" id="IPR037165">
    <property type="entry name" value="AldOxase/xan_DH_Mopterin-bd_sf"/>
</dbReference>
<evidence type="ECO:0000256" key="1">
    <source>
        <dbReference type="ARBA" id="ARBA00022505"/>
    </source>
</evidence>
<reference evidence="4 5" key="1">
    <citation type="submission" date="2019-04" db="EMBL/GenBank/DDBJ databases">
        <authorList>
            <person name="Schori C."/>
            <person name="Ahrens C."/>
        </authorList>
    </citation>
    <scope>NUCLEOTIDE SEQUENCE [LARGE SCALE GENOMIC DNA]</scope>
    <source>
        <strain evidence="4 5">DSM 2950</strain>
    </source>
</reference>